<proteinExistence type="predicted"/>
<dbReference type="Pfam" id="PF13560">
    <property type="entry name" value="HTH_31"/>
    <property type="match status" value="1"/>
</dbReference>
<evidence type="ECO:0000259" key="1">
    <source>
        <dbReference type="SMART" id="SM00530"/>
    </source>
</evidence>
<dbReference type="AlphaFoldDB" id="A0A356LCQ2"/>
<dbReference type="EMBL" id="DOEK01000004">
    <property type="protein sequence ID" value="HBP28331.1"/>
    <property type="molecule type" value="Genomic_DNA"/>
</dbReference>
<dbReference type="SUPFAM" id="SSF47413">
    <property type="entry name" value="lambda repressor-like DNA-binding domains"/>
    <property type="match status" value="1"/>
</dbReference>
<evidence type="ECO:0000313" key="2">
    <source>
        <dbReference type="EMBL" id="HBP28331.1"/>
    </source>
</evidence>
<evidence type="ECO:0000313" key="3">
    <source>
        <dbReference type="Proteomes" id="UP000264036"/>
    </source>
</evidence>
<dbReference type="InterPro" id="IPR041413">
    <property type="entry name" value="MLTR_LBD"/>
</dbReference>
<accession>A0A356LCQ2</accession>
<dbReference type="GO" id="GO:0003677">
    <property type="term" value="F:DNA binding"/>
    <property type="evidence" value="ECO:0007669"/>
    <property type="project" value="InterPro"/>
</dbReference>
<organism evidence="2 3">
    <name type="scientific">Advenella kashmirensis</name>
    <dbReference type="NCBI Taxonomy" id="310575"/>
    <lineage>
        <taxon>Bacteria</taxon>
        <taxon>Pseudomonadati</taxon>
        <taxon>Pseudomonadota</taxon>
        <taxon>Betaproteobacteria</taxon>
        <taxon>Burkholderiales</taxon>
        <taxon>Alcaligenaceae</taxon>
    </lineage>
</organism>
<gene>
    <name evidence="2" type="ORF">DD666_02810</name>
</gene>
<dbReference type="SMART" id="SM00530">
    <property type="entry name" value="HTH_XRE"/>
    <property type="match status" value="1"/>
</dbReference>
<reference evidence="2 3" key="1">
    <citation type="journal article" date="2018" name="Nat. Biotechnol.">
        <title>A standardized bacterial taxonomy based on genome phylogeny substantially revises the tree of life.</title>
        <authorList>
            <person name="Parks D.H."/>
            <person name="Chuvochina M."/>
            <person name="Waite D.W."/>
            <person name="Rinke C."/>
            <person name="Skarshewski A."/>
            <person name="Chaumeil P.A."/>
            <person name="Hugenholtz P."/>
        </authorList>
    </citation>
    <scope>NUCLEOTIDE SEQUENCE [LARGE SCALE GENOMIC DNA]</scope>
    <source>
        <strain evidence="2">UBA10707</strain>
    </source>
</reference>
<dbReference type="PANTHER" id="PTHR35010">
    <property type="entry name" value="BLL4672 PROTEIN-RELATED"/>
    <property type="match status" value="1"/>
</dbReference>
<feature type="domain" description="HTH cro/C1-type" evidence="1">
    <location>
        <begin position="16"/>
        <end position="88"/>
    </location>
</feature>
<dbReference type="Pfam" id="PF17765">
    <property type="entry name" value="MLTR_LBD"/>
    <property type="match status" value="1"/>
</dbReference>
<dbReference type="InterPro" id="IPR010982">
    <property type="entry name" value="Lambda_DNA-bd_dom_sf"/>
</dbReference>
<dbReference type="InterPro" id="IPR001387">
    <property type="entry name" value="Cro/C1-type_HTH"/>
</dbReference>
<protein>
    <submittedName>
        <fullName evidence="2">Transcriptional regulator</fullName>
    </submittedName>
</protein>
<dbReference type="PANTHER" id="PTHR35010:SF2">
    <property type="entry name" value="BLL4672 PROTEIN"/>
    <property type="match status" value="1"/>
</dbReference>
<sequence length="272" mass="30553">MADKHGAFRKQALGAFVRSVRDRVTPQQAGIAGGQRRRTPGLRREEVAQLCDISVTWYTWIEQGRDVSVSATVWARLATVLQMTRAERTYLFELADVSDPDHDSAVVSAPTASLQACVDSINAPAYILDRHWDVLAFNAALDQVFAGWMSAQAHPNLLRFIFLDAQAPDIVVDWEIRANRVVAEFRADIGAYLDDGETSGLIDELLAGSPVFSHWWARQVVVEREGGLREFNHPQLGIRQFEQITFRLATQPDCKLVMLLHQRVCPDITTLR</sequence>
<dbReference type="Gene3D" id="1.10.260.40">
    <property type="entry name" value="lambda repressor-like DNA-binding domains"/>
    <property type="match status" value="1"/>
</dbReference>
<dbReference type="Proteomes" id="UP000264036">
    <property type="component" value="Unassembled WGS sequence"/>
</dbReference>
<name>A0A356LCQ2_9BURK</name>
<dbReference type="CDD" id="cd00093">
    <property type="entry name" value="HTH_XRE"/>
    <property type="match status" value="1"/>
</dbReference>
<dbReference type="Gene3D" id="3.30.450.180">
    <property type="match status" value="1"/>
</dbReference>
<comment type="caution">
    <text evidence="2">The sequence shown here is derived from an EMBL/GenBank/DDBJ whole genome shotgun (WGS) entry which is preliminary data.</text>
</comment>